<dbReference type="AlphaFoldDB" id="A0A5C8KY60"/>
<dbReference type="Proteomes" id="UP000321248">
    <property type="component" value="Unassembled WGS sequence"/>
</dbReference>
<feature type="signal peptide" evidence="1">
    <location>
        <begin position="1"/>
        <end position="21"/>
    </location>
</feature>
<sequence>MKEIRRGLPLAALSTALLALAALPAIATAQTPVNNGEPVFGLTAPTGGQLLFVIDVPEGSHDLLVVTSGGPGDADLAIRQGELPTFEENDCASFTVGNQDACLIESPAAGEWFILIDAWVEFEGLALVASFEDEPAQITPLEADVDLPVAGPPGSMSWFSVEVPEGAGEVVVEIFPEEGSTGDGDLFVRFGERPLPNGSDWDCRPFAVGSEEQCVLTDPQAGTWYIGVHAWPDSGELANVRILATGDLGEVEPPAIPSNLTVTLSGPRMRPDHNLSWDGGGETVDVWLNGAIVFTGANTGSYTQRVPILFGATNWQVCNAGTTECTD</sequence>
<gene>
    <name evidence="3" type="ORF">FU658_06730</name>
</gene>
<evidence type="ECO:0000313" key="4">
    <source>
        <dbReference type="Proteomes" id="UP000321248"/>
    </source>
</evidence>
<name>A0A5C8KY60_9GAMM</name>
<feature type="chain" id="PRO_5022692781" description="Peptidase C-terminal archaeal/bacterial domain-containing protein" evidence="1">
    <location>
        <begin position="22"/>
        <end position="327"/>
    </location>
</feature>
<evidence type="ECO:0000313" key="3">
    <source>
        <dbReference type="EMBL" id="TXK64563.1"/>
    </source>
</evidence>
<dbReference type="EMBL" id="VRTS01000003">
    <property type="protein sequence ID" value="TXK64563.1"/>
    <property type="molecule type" value="Genomic_DNA"/>
</dbReference>
<protein>
    <recommendedName>
        <fullName evidence="2">Peptidase C-terminal archaeal/bacterial domain-containing protein</fullName>
    </recommendedName>
</protein>
<keyword evidence="4" id="KW-1185">Reference proteome</keyword>
<keyword evidence="1" id="KW-0732">Signal</keyword>
<reference evidence="3 4" key="1">
    <citation type="submission" date="2019-08" db="EMBL/GenBank/DDBJ databases">
        <authorList>
            <person name="Karlyshev A.V."/>
        </authorList>
    </citation>
    <scope>NUCLEOTIDE SEQUENCE [LARGE SCALE GENOMIC DNA]</scope>
    <source>
        <strain evidence="3 4">Alg18-2.2</strain>
    </source>
</reference>
<accession>A0A5C8KY60</accession>
<comment type="caution">
    <text evidence="3">The sequence shown here is derived from an EMBL/GenBank/DDBJ whole genome shotgun (WGS) entry which is preliminary data.</text>
</comment>
<dbReference type="OrthoDB" id="9790784at2"/>
<evidence type="ECO:0000256" key="1">
    <source>
        <dbReference type="SAM" id="SignalP"/>
    </source>
</evidence>
<feature type="domain" description="Peptidase C-terminal archaeal/bacterial" evidence="2">
    <location>
        <begin position="52"/>
        <end position="117"/>
    </location>
</feature>
<dbReference type="Gene3D" id="2.60.120.380">
    <property type="match status" value="2"/>
</dbReference>
<proteinExistence type="predicted"/>
<dbReference type="RefSeq" id="WP_147891374.1">
    <property type="nucleotide sequence ID" value="NZ_VRTS01000003.1"/>
</dbReference>
<organism evidence="3 4">
    <name type="scientific">Alkalisalibacterium limincola</name>
    <dbReference type="NCBI Taxonomy" id="2699169"/>
    <lineage>
        <taxon>Bacteria</taxon>
        <taxon>Pseudomonadati</taxon>
        <taxon>Pseudomonadota</taxon>
        <taxon>Gammaproteobacteria</taxon>
        <taxon>Lysobacterales</taxon>
        <taxon>Lysobacteraceae</taxon>
        <taxon>Alkalisalibacterium</taxon>
    </lineage>
</organism>
<dbReference type="InterPro" id="IPR007280">
    <property type="entry name" value="Peptidase_C_arc/bac"/>
</dbReference>
<feature type="domain" description="Peptidase C-terminal archaeal/bacterial" evidence="2">
    <location>
        <begin position="158"/>
        <end position="229"/>
    </location>
</feature>
<evidence type="ECO:0000259" key="2">
    <source>
        <dbReference type="Pfam" id="PF04151"/>
    </source>
</evidence>
<dbReference type="Pfam" id="PF04151">
    <property type="entry name" value="PPC"/>
    <property type="match status" value="2"/>
</dbReference>